<dbReference type="EMBL" id="QEKH01000018">
    <property type="protein sequence ID" value="PVY40106.1"/>
    <property type="molecule type" value="Genomic_DNA"/>
</dbReference>
<evidence type="ECO:0000313" key="2">
    <source>
        <dbReference type="Proteomes" id="UP000245959"/>
    </source>
</evidence>
<gene>
    <name evidence="1" type="ORF">C8D82_118107</name>
</gene>
<protein>
    <submittedName>
        <fullName evidence="1">Uncharacterized protein</fullName>
    </submittedName>
</protein>
<evidence type="ECO:0000313" key="1">
    <source>
        <dbReference type="EMBL" id="PVY40106.1"/>
    </source>
</evidence>
<dbReference type="Proteomes" id="UP000245959">
    <property type="component" value="Unassembled WGS sequence"/>
</dbReference>
<dbReference type="AlphaFoldDB" id="A0A2U1AUK2"/>
<name>A0A2U1AUK2_9BACT</name>
<reference evidence="1 2" key="1">
    <citation type="submission" date="2018-04" db="EMBL/GenBank/DDBJ databases">
        <title>Genomic Encyclopedia of Type Strains, Phase IV (KMG-IV): sequencing the most valuable type-strain genomes for metagenomic binning, comparative biology and taxonomic classification.</title>
        <authorList>
            <person name="Goeker M."/>
        </authorList>
    </citation>
    <scope>NUCLEOTIDE SEQUENCE [LARGE SCALE GENOMIC DNA]</scope>
    <source>
        <strain evidence="1 2">DSM 14823</strain>
    </source>
</reference>
<comment type="caution">
    <text evidence="1">The sequence shown here is derived from an EMBL/GenBank/DDBJ whole genome shotgun (WGS) entry which is preliminary data.</text>
</comment>
<organism evidence="1 2">
    <name type="scientific">Victivallis vadensis</name>
    <dbReference type="NCBI Taxonomy" id="172901"/>
    <lineage>
        <taxon>Bacteria</taxon>
        <taxon>Pseudomonadati</taxon>
        <taxon>Lentisphaerota</taxon>
        <taxon>Lentisphaeria</taxon>
        <taxon>Victivallales</taxon>
        <taxon>Victivallaceae</taxon>
        <taxon>Victivallis</taxon>
    </lineage>
</organism>
<sequence>MFWTKCDKIMLNSSGSLERCDDCPCGYWGIFVIEVYSKSYKKGEQDSRLTRDNYCYKNLTTTVFQVTDNTVDLASYIDYRGEKLCVKLSRTADPATGIVASVDKDIKDPASSDCDEWNDDYTVCLKPAEWRIHYEIKVYRIGDAYDDYTKFARYFYSGCGVSPDASGQYPAILELNYGRWTMTGSAQNCIYNYWQQEADRRYKPSCIINYDIYTWSFNLWYPSVECVEEEYCYNYCNGDCKAYDDEMNCTDCDGELVRSCETYCDHPIHDSILVNFTNEEQEYYYTIGGRAYFEDNVWKYESPDCCEFWSGTRSAVGQVNSYEERRTRPEHYNLDDSASVAANIPGSWGNMCWSGEHEAYHGNHPTYSQFWKKFQFAKLKFERGENTPPGASGVQVMITAYSHKTDDEDAIEKNVDTYMYENETVTFKFGEEKELPRCDNMRTYYIKNEQDCSEDCEEGGRPDLYPQGWHSTTEKFYVSLAVIRYVY</sequence>
<dbReference type="GeneID" id="78295819"/>
<proteinExistence type="predicted"/>
<dbReference type="RefSeq" id="WP_116884524.1">
    <property type="nucleotide sequence ID" value="NZ_CABMMC010000046.1"/>
</dbReference>
<accession>A0A2U1AUK2</accession>
<keyword evidence="2" id="KW-1185">Reference proteome</keyword>